<sequence length="88" mass="9842">LNGFILDTATHGQWTILFEMSALVALLPVVFFSLWGSAELQPWAIPTIRHSARDDVKNISGDVDVQFTVLPKDLPQSSSNKHLRIQIE</sequence>
<name>A0A0M3J1R4_ANISI</name>
<keyword evidence="1" id="KW-0472">Membrane</keyword>
<feature type="transmembrane region" description="Helical" evidence="1">
    <location>
        <begin position="12"/>
        <end position="35"/>
    </location>
</feature>
<proteinExistence type="predicted"/>
<accession>A0A0M3J1R4</accession>
<evidence type="ECO:0000256" key="1">
    <source>
        <dbReference type="SAM" id="Phobius"/>
    </source>
</evidence>
<protein>
    <submittedName>
        <fullName evidence="2">NADH-quinone oxidoreductase subunit M</fullName>
    </submittedName>
</protein>
<evidence type="ECO:0000313" key="2">
    <source>
        <dbReference type="WBParaSite" id="ASIM_0000146701-mRNA-1"/>
    </source>
</evidence>
<keyword evidence="1" id="KW-0812">Transmembrane</keyword>
<dbReference type="WBParaSite" id="ASIM_0000146701-mRNA-1">
    <property type="protein sequence ID" value="ASIM_0000146701-mRNA-1"/>
    <property type="gene ID" value="ASIM_0000146701"/>
</dbReference>
<keyword evidence="1" id="KW-1133">Transmembrane helix</keyword>
<reference evidence="2" key="1">
    <citation type="submission" date="2017-02" db="UniProtKB">
        <authorList>
            <consortium name="WormBaseParasite"/>
        </authorList>
    </citation>
    <scope>IDENTIFICATION</scope>
</reference>
<dbReference type="AlphaFoldDB" id="A0A0M3J1R4"/>
<organism evidence="2">
    <name type="scientific">Anisakis simplex</name>
    <name type="common">Herring worm</name>
    <dbReference type="NCBI Taxonomy" id="6269"/>
    <lineage>
        <taxon>Eukaryota</taxon>
        <taxon>Metazoa</taxon>
        <taxon>Ecdysozoa</taxon>
        <taxon>Nematoda</taxon>
        <taxon>Chromadorea</taxon>
        <taxon>Rhabditida</taxon>
        <taxon>Spirurina</taxon>
        <taxon>Ascaridomorpha</taxon>
        <taxon>Ascaridoidea</taxon>
        <taxon>Anisakidae</taxon>
        <taxon>Anisakis</taxon>
        <taxon>Anisakis simplex complex</taxon>
    </lineage>
</organism>